<evidence type="ECO:0000313" key="3">
    <source>
        <dbReference type="EMBL" id="KAF3958306.1"/>
    </source>
</evidence>
<keyword evidence="4" id="KW-1185">Reference proteome</keyword>
<evidence type="ECO:0000256" key="2">
    <source>
        <dbReference type="ARBA" id="ARBA00022737"/>
    </source>
</evidence>
<sequence>MGQCIVRKDHPQEPGTWSRLWIHKDIHNVLVENSGTRANQGLVLEFPKAEKLHFQPNELVELHLLHSKIEQLWKGPKYLDKLKFIKLNNSLDLIATPDFTGVPNLEKLIFNGCNAINISSGTPQAIYIF</sequence>
<dbReference type="AlphaFoldDB" id="A0A8J4R7B1"/>
<dbReference type="EMBL" id="JRKL02002591">
    <property type="protein sequence ID" value="KAF3958306.1"/>
    <property type="molecule type" value="Genomic_DNA"/>
</dbReference>
<keyword evidence="2" id="KW-0677">Repeat</keyword>
<dbReference type="PANTHER" id="PTHR11017:SF559">
    <property type="entry name" value="DISEASE RESISTANCE PROTEIN CHL1"/>
    <property type="match status" value="1"/>
</dbReference>
<dbReference type="PANTHER" id="PTHR11017">
    <property type="entry name" value="LEUCINE-RICH REPEAT-CONTAINING PROTEIN"/>
    <property type="match status" value="1"/>
</dbReference>
<dbReference type="Proteomes" id="UP000737018">
    <property type="component" value="Unassembled WGS sequence"/>
</dbReference>
<reference evidence="3" key="1">
    <citation type="submission" date="2020-03" db="EMBL/GenBank/DDBJ databases">
        <title>Castanea mollissima Vanexum genome sequencing.</title>
        <authorList>
            <person name="Staton M."/>
        </authorList>
    </citation>
    <scope>NUCLEOTIDE SEQUENCE</scope>
    <source>
        <tissue evidence="3">Leaf</tissue>
    </source>
</reference>
<dbReference type="Gene3D" id="3.80.10.10">
    <property type="entry name" value="Ribonuclease Inhibitor"/>
    <property type="match status" value="1"/>
</dbReference>
<dbReference type="SUPFAM" id="SSF52058">
    <property type="entry name" value="L domain-like"/>
    <property type="match status" value="1"/>
</dbReference>
<protein>
    <submittedName>
        <fullName evidence="3">Uncharacterized protein</fullName>
    </submittedName>
</protein>
<dbReference type="InterPro" id="IPR032675">
    <property type="entry name" value="LRR_dom_sf"/>
</dbReference>
<dbReference type="OrthoDB" id="1752253at2759"/>
<accession>A0A8J4R7B1</accession>
<dbReference type="Pfam" id="PF07725">
    <property type="entry name" value="LRR_3"/>
    <property type="match status" value="1"/>
</dbReference>
<name>A0A8J4R7B1_9ROSI</name>
<evidence type="ECO:0000256" key="1">
    <source>
        <dbReference type="ARBA" id="ARBA00022614"/>
    </source>
</evidence>
<keyword evidence="1" id="KW-0433">Leucine-rich repeat</keyword>
<comment type="caution">
    <text evidence="3">The sequence shown here is derived from an EMBL/GenBank/DDBJ whole genome shotgun (WGS) entry which is preliminary data.</text>
</comment>
<proteinExistence type="predicted"/>
<dbReference type="InterPro" id="IPR011713">
    <property type="entry name" value="Leu-rich_rpt_3"/>
</dbReference>
<organism evidence="3 4">
    <name type="scientific">Castanea mollissima</name>
    <name type="common">Chinese chestnut</name>
    <dbReference type="NCBI Taxonomy" id="60419"/>
    <lineage>
        <taxon>Eukaryota</taxon>
        <taxon>Viridiplantae</taxon>
        <taxon>Streptophyta</taxon>
        <taxon>Embryophyta</taxon>
        <taxon>Tracheophyta</taxon>
        <taxon>Spermatophyta</taxon>
        <taxon>Magnoliopsida</taxon>
        <taxon>eudicotyledons</taxon>
        <taxon>Gunneridae</taxon>
        <taxon>Pentapetalae</taxon>
        <taxon>rosids</taxon>
        <taxon>fabids</taxon>
        <taxon>Fagales</taxon>
        <taxon>Fagaceae</taxon>
        <taxon>Castanea</taxon>
    </lineage>
</organism>
<evidence type="ECO:0000313" key="4">
    <source>
        <dbReference type="Proteomes" id="UP000737018"/>
    </source>
</evidence>
<gene>
    <name evidence="3" type="ORF">CMV_016774</name>
</gene>
<dbReference type="InterPro" id="IPR044974">
    <property type="entry name" value="Disease_R_plants"/>
</dbReference>
<dbReference type="GO" id="GO:0006952">
    <property type="term" value="P:defense response"/>
    <property type="evidence" value="ECO:0007669"/>
    <property type="project" value="InterPro"/>
</dbReference>